<reference evidence="4 5" key="1">
    <citation type="submission" date="2019-03" db="EMBL/GenBank/DDBJ databases">
        <title>Cohnella endophytica sp. nov., a novel endophytic bacterium isolated from bark of Sonneratia apetala.</title>
        <authorList>
            <person name="Tuo L."/>
        </authorList>
    </citation>
    <scope>NUCLEOTIDE SEQUENCE [LARGE SCALE GENOMIC DNA]</scope>
    <source>
        <strain evidence="4 5">CCTCC AB 208254</strain>
    </source>
</reference>
<dbReference type="AlphaFoldDB" id="A0A4Y8M9Z4"/>
<keyword evidence="2" id="KW-0732">Signal</keyword>
<keyword evidence="5" id="KW-1185">Reference proteome</keyword>
<feature type="signal peptide" evidence="2">
    <location>
        <begin position="1"/>
        <end position="23"/>
    </location>
</feature>
<dbReference type="OrthoDB" id="2888245at2"/>
<gene>
    <name evidence="4" type="ORF">E2980_03070</name>
</gene>
<dbReference type="RefSeq" id="WP_135150657.1">
    <property type="nucleotide sequence ID" value="NZ_SOMN01000002.1"/>
</dbReference>
<name>A0A4Y8M9Z4_9BACL</name>
<accession>A0A4Y8M9Z4</accession>
<dbReference type="EMBL" id="SOMN01000002">
    <property type="protein sequence ID" value="TFE30777.1"/>
    <property type="molecule type" value="Genomic_DNA"/>
</dbReference>
<feature type="chain" id="PRO_5021252379" description="FecR protein domain-containing protein" evidence="2">
    <location>
        <begin position="24"/>
        <end position="997"/>
    </location>
</feature>
<sequence length="997" mass="111738">MRKFTFQFIAALLVALPLLGVLAKETSAASSRVAVIKELKGTAKVKKSGGSKEFTAFTKMSLNEGDILAVGTGGSTVLQFANGTSEDDQMAVSSNTTLTFSKLSDSKGTTTKVSMLKGSVWSNVKSIKNEEDQFTLETPTAIMGVRGTNLYMTVDPITGDAKLVIVSGIGKITPKNEKKNSQDIYIFPNQQITIDDREETDKFQDEIIPIDIGDIMENASPNVIEAIIKSKESIDKENDEFIKKQREKLDSDRPEIIDEISGRYEGIKTLEDLNRITRNLDNLIGNIINNAIKENKVDKDELQKLIDKANETLTKKLDLDKIVPPELTDNEKKKQDLIKLLEKEKADRVKKEKEQEDLIRKQNELLKKLVEEKKKIEEANKKAQEEALKKAKEEYERQLDELEKKRFEEESKKREEELKEQTASPRPSVGQNSGSGGGEVIDMKPFGLYFSNPATYSWTKREFTFNPSTLSYSFDTTMSTSFALIKRNVISGKEVYKVEYLTGNETECYSEVENYCSVYFDEYYSSGYVVPLSIGENSIKIYTANLQETSIPIASGETPEPPTSTVYTITVNRSAAPEGLISWNAKVTDGNNEDHLFDWVVTGLDKYAYDLNVISDSVVFPSMDFDLEFNSEISKAEMTYEDADHASRTITWTTNDTTKTIENLPEGYIQLQLKLFSGASVIYSMNLWLINGFAPIYEYNPLIITDNVNNVVEYEPAYEGYQDQVIYVPEDATSITLANNELSYMMIHSVSYSDTNYLPNSNGNIVIPLLPGNSLFSAYFGDVSGLEMEEFIYISFEVVRIPRGIATWSIDNNPSYLDVYWQKVNGLNRYYSKVYSDSIKFYIDTEENVAAQIFKDNIEVPLSSAGAYEISGLEEGVNVFEMEITEDTETKPYELIVTYGDSGQAELMNISTIVGEKEVDGNTITVSSATYSTYLSLGTDNRFVTVLNGIAEVEPEGAVFPLDLKTGINTFSIIIKNPITLNDEEFTLNILCLEGTA</sequence>
<dbReference type="Gene3D" id="2.60.120.1440">
    <property type="match status" value="1"/>
</dbReference>
<evidence type="ECO:0000313" key="4">
    <source>
        <dbReference type="EMBL" id="TFE30777.1"/>
    </source>
</evidence>
<feature type="compositionally biased region" description="Basic and acidic residues" evidence="1">
    <location>
        <begin position="406"/>
        <end position="420"/>
    </location>
</feature>
<dbReference type="InterPro" id="IPR006860">
    <property type="entry name" value="FecR"/>
</dbReference>
<dbReference type="Proteomes" id="UP000297900">
    <property type="component" value="Unassembled WGS sequence"/>
</dbReference>
<feature type="region of interest" description="Disordered" evidence="1">
    <location>
        <begin position="406"/>
        <end position="438"/>
    </location>
</feature>
<dbReference type="Pfam" id="PF04773">
    <property type="entry name" value="FecR"/>
    <property type="match status" value="1"/>
</dbReference>
<evidence type="ECO:0000256" key="1">
    <source>
        <dbReference type="SAM" id="MobiDB-lite"/>
    </source>
</evidence>
<protein>
    <recommendedName>
        <fullName evidence="3">FecR protein domain-containing protein</fullName>
    </recommendedName>
</protein>
<organism evidence="4 5">
    <name type="scientific">Cohnella luojiensis</name>
    <dbReference type="NCBI Taxonomy" id="652876"/>
    <lineage>
        <taxon>Bacteria</taxon>
        <taxon>Bacillati</taxon>
        <taxon>Bacillota</taxon>
        <taxon>Bacilli</taxon>
        <taxon>Bacillales</taxon>
        <taxon>Paenibacillaceae</taxon>
        <taxon>Cohnella</taxon>
    </lineage>
</organism>
<evidence type="ECO:0000259" key="3">
    <source>
        <dbReference type="Pfam" id="PF04773"/>
    </source>
</evidence>
<feature type="compositionally biased region" description="Polar residues" evidence="1">
    <location>
        <begin position="421"/>
        <end position="432"/>
    </location>
</feature>
<feature type="domain" description="FecR protein" evidence="3">
    <location>
        <begin position="68"/>
        <end position="168"/>
    </location>
</feature>
<dbReference type="PANTHER" id="PTHR38731:SF1">
    <property type="entry name" value="FECR PROTEIN DOMAIN-CONTAINING PROTEIN"/>
    <property type="match status" value="1"/>
</dbReference>
<evidence type="ECO:0000313" key="5">
    <source>
        <dbReference type="Proteomes" id="UP000297900"/>
    </source>
</evidence>
<evidence type="ECO:0000256" key="2">
    <source>
        <dbReference type="SAM" id="SignalP"/>
    </source>
</evidence>
<dbReference type="PANTHER" id="PTHR38731">
    <property type="entry name" value="LIPL45-RELATED LIPOPROTEIN-RELATED"/>
    <property type="match status" value="1"/>
</dbReference>
<comment type="caution">
    <text evidence="4">The sequence shown here is derived from an EMBL/GenBank/DDBJ whole genome shotgun (WGS) entry which is preliminary data.</text>
</comment>
<proteinExistence type="predicted"/>